<dbReference type="Pfam" id="PF02949">
    <property type="entry name" value="7tm_6"/>
    <property type="match status" value="1"/>
</dbReference>
<keyword evidence="2" id="KW-1003">Cell membrane</keyword>
<keyword evidence="4 10" id="KW-0812">Transmembrane</keyword>
<feature type="transmembrane region" description="Helical" evidence="10">
    <location>
        <begin position="278"/>
        <end position="302"/>
    </location>
</feature>
<comment type="similarity">
    <text evidence="10">Belongs to the insect chemoreceptor superfamily. Heteromeric odorant receptor channel (TC 1.A.69) family.</text>
</comment>
<dbReference type="GO" id="GO:0005549">
    <property type="term" value="F:odorant binding"/>
    <property type="evidence" value="ECO:0007669"/>
    <property type="project" value="InterPro"/>
</dbReference>
<dbReference type="GO" id="GO:0007165">
    <property type="term" value="P:signal transduction"/>
    <property type="evidence" value="ECO:0007669"/>
    <property type="project" value="UniProtKB-KW"/>
</dbReference>
<dbReference type="VEuPathDB" id="VectorBase:LLONM1_002314"/>
<evidence type="ECO:0000313" key="12">
    <source>
        <dbReference type="EnsemblMetazoa" id="LLOJ010700-PA"/>
    </source>
</evidence>
<evidence type="ECO:0000256" key="7">
    <source>
        <dbReference type="ARBA" id="ARBA00023136"/>
    </source>
</evidence>
<evidence type="ECO:0000256" key="9">
    <source>
        <dbReference type="ARBA" id="ARBA00023224"/>
    </source>
</evidence>
<feature type="transmembrane region" description="Helical" evidence="10">
    <location>
        <begin position="248"/>
        <end position="271"/>
    </location>
</feature>
<organism evidence="12 13">
    <name type="scientific">Lutzomyia longipalpis</name>
    <name type="common">Sand fly</name>
    <dbReference type="NCBI Taxonomy" id="7200"/>
    <lineage>
        <taxon>Eukaryota</taxon>
        <taxon>Metazoa</taxon>
        <taxon>Ecdysozoa</taxon>
        <taxon>Arthropoda</taxon>
        <taxon>Hexapoda</taxon>
        <taxon>Insecta</taxon>
        <taxon>Pterygota</taxon>
        <taxon>Neoptera</taxon>
        <taxon>Endopterygota</taxon>
        <taxon>Diptera</taxon>
        <taxon>Nematocera</taxon>
        <taxon>Psychodoidea</taxon>
        <taxon>Psychodidae</taxon>
        <taxon>Lutzomyia</taxon>
        <taxon>Lutzomyia</taxon>
    </lineage>
</organism>
<dbReference type="EnsemblMetazoa" id="LLOJ010700-RA">
    <property type="protein sequence ID" value="LLOJ010700-PA"/>
    <property type="gene ID" value="LLOJ010700"/>
</dbReference>
<feature type="transmembrane region" description="Helical" evidence="10">
    <location>
        <begin position="36"/>
        <end position="53"/>
    </location>
</feature>
<keyword evidence="13" id="KW-1185">Reference proteome</keyword>
<dbReference type="EMBL" id="GITU01003951">
    <property type="protein sequence ID" value="MBC1172654.1"/>
    <property type="molecule type" value="Transcribed_RNA"/>
</dbReference>
<keyword evidence="3 10" id="KW-0716">Sensory transduction</keyword>
<comment type="caution">
    <text evidence="10">Lacks conserved residue(s) required for the propagation of feature annotation.</text>
</comment>
<evidence type="ECO:0000256" key="5">
    <source>
        <dbReference type="ARBA" id="ARBA00022725"/>
    </source>
</evidence>
<keyword evidence="7 10" id="KW-0472">Membrane</keyword>
<evidence type="ECO:0000256" key="10">
    <source>
        <dbReference type="RuleBase" id="RU351113"/>
    </source>
</evidence>
<accession>A0A240SXQ3</accession>
<dbReference type="GO" id="GO:0005886">
    <property type="term" value="C:plasma membrane"/>
    <property type="evidence" value="ECO:0007669"/>
    <property type="project" value="UniProtKB-SubCell"/>
</dbReference>
<keyword evidence="5 10" id="KW-0552">Olfaction</keyword>
<name>A0A240SXQ3_LUTLO</name>
<keyword evidence="6 10" id="KW-1133">Transmembrane helix</keyword>
<keyword evidence="9 10" id="KW-0807">Transducer</keyword>
<evidence type="ECO:0000256" key="6">
    <source>
        <dbReference type="ARBA" id="ARBA00022989"/>
    </source>
</evidence>
<dbReference type="VEuPathDB" id="VectorBase:LLOJ010700"/>
<proteinExistence type="inferred from homology"/>
<evidence type="ECO:0000256" key="8">
    <source>
        <dbReference type="ARBA" id="ARBA00023170"/>
    </source>
</evidence>
<dbReference type="PANTHER" id="PTHR21137:SF35">
    <property type="entry name" value="ODORANT RECEPTOR 19A-RELATED"/>
    <property type="match status" value="1"/>
</dbReference>
<dbReference type="PANTHER" id="PTHR21137">
    <property type="entry name" value="ODORANT RECEPTOR"/>
    <property type="match status" value="1"/>
</dbReference>
<keyword evidence="8 10" id="KW-0675">Receptor</keyword>
<dbReference type="InterPro" id="IPR004117">
    <property type="entry name" value="7tm6_olfct_rcpt"/>
</dbReference>
<reference evidence="13" key="1">
    <citation type="submission" date="2012-05" db="EMBL/GenBank/DDBJ databases">
        <title>Whole Genome Assembly of Lutzomyia longipalpis.</title>
        <authorList>
            <person name="Richards S."/>
            <person name="Qu C."/>
            <person name="Dillon R."/>
            <person name="Worley K."/>
            <person name="Scherer S."/>
            <person name="Batterton M."/>
            <person name="Taylor A."/>
            <person name="Hawes A."/>
            <person name="Hernandez B."/>
            <person name="Kovar C."/>
            <person name="Mandapat C."/>
            <person name="Pham C."/>
            <person name="Qu C."/>
            <person name="Jing C."/>
            <person name="Bess C."/>
            <person name="Bandaranaike D."/>
            <person name="Ngo D."/>
            <person name="Ongeri F."/>
            <person name="Arias F."/>
            <person name="Lara F."/>
            <person name="Weissenberger G."/>
            <person name="Kamau G."/>
            <person name="Han H."/>
            <person name="Shen H."/>
            <person name="Dinh H."/>
            <person name="Khalil I."/>
            <person name="Jones J."/>
            <person name="Shafer J."/>
            <person name="Jayaseelan J."/>
            <person name="Quiroz J."/>
            <person name="Blankenburg K."/>
            <person name="Nguyen L."/>
            <person name="Jackson L."/>
            <person name="Francisco L."/>
            <person name="Tang L.-Y."/>
            <person name="Pu L.-L."/>
            <person name="Perales L."/>
            <person name="Lorensuhewa L."/>
            <person name="Munidasa M."/>
            <person name="Coyle M."/>
            <person name="Taylor M."/>
            <person name="Puazo M."/>
            <person name="Firestine M."/>
            <person name="Scheel M."/>
            <person name="Javaid M."/>
            <person name="Wang M."/>
            <person name="Li M."/>
            <person name="Tabassum N."/>
            <person name="Saada N."/>
            <person name="Osuji N."/>
            <person name="Aqrawi P."/>
            <person name="Fu Q."/>
            <person name="Thornton R."/>
            <person name="Raj R."/>
            <person name="Goodspeed R."/>
            <person name="Mata R."/>
            <person name="Najjar R."/>
            <person name="Gubbala S."/>
            <person name="Lee S."/>
            <person name="Denson S."/>
            <person name="Patil S."/>
            <person name="Macmil S."/>
            <person name="Qi S."/>
            <person name="Matskevitch T."/>
            <person name="Palculict T."/>
            <person name="Mathew T."/>
            <person name="Vee V."/>
            <person name="Velamala V."/>
            <person name="Korchina V."/>
            <person name="Cai W."/>
            <person name="Liu W."/>
            <person name="Dai W."/>
            <person name="Zou X."/>
            <person name="Zhu Y."/>
            <person name="Zhang Y."/>
            <person name="Wu Y.-Q."/>
            <person name="Xin Y."/>
            <person name="Nazarath L."/>
            <person name="Kovar C."/>
            <person name="Han Y."/>
            <person name="Muzny D."/>
            <person name="Gibbs R."/>
        </authorList>
    </citation>
    <scope>NUCLEOTIDE SEQUENCE [LARGE SCALE GENOMIC DNA]</scope>
    <source>
        <strain evidence="13">Jacobina</strain>
    </source>
</reference>
<reference evidence="11" key="2">
    <citation type="journal article" date="2020" name="BMC">
        <title>Leishmania infection induces a limited differential gene expression in the sand fly midgut.</title>
        <authorList>
            <person name="Coutinho-Abreu I.V."/>
            <person name="Serafim T.D."/>
            <person name="Meneses C."/>
            <person name="Kamhawi S."/>
            <person name="Oliveira F."/>
            <person name="Valenzuela J.G."/>
        </authorList>
    </citation>
    <scope>NUCLEOTIDE SEQUENCE</scope>
    <source>
        <strain evidence="11">Jacobina</strain>
        <tissue evidence="11">Midgut</tissue>
    </source>
</reference>
<evidence type="ECO:0000256" key="3">
    <source>
        <dbReference type="ARBA" id="ARBA00022606"/>
    </source>
</evidence>
<comment type="subcellular location">
    <subcellularLocation>
        <location evidence="1 10">Cell membrane</location>
        <topology evidence="1 10">Multi-pass membrane protein</topology>
    </subcellularLocation>
</comment>
<evidence type="ECO:0000256" key="2">
    <source>
        <dbReference type="ARBA" id="ARBA00022475"/>
    </source>
</evidence>
<evidence type="ECO:0000256" key="4">
    <source>
        <dbReference type="ARBA" id="ARBA00022692"/>
    </source>
</evidence>
<protein>
    <recommendedName>
        <fullName evidence="10">Odorant receptor</fullName>
    </recommendedName>
</protein>
<dbReference type="EMBL" id="AJWK01034246">
    <property type="status" value="NOT_ANNOTATED_CDS"/>
    <property type="molecule type" value="Genomic_DNA"/>
</dbReference>
<dbReference type="GO" id="GO:0004984">
    <property type="term" value="F:olfactory receptor activity"/>
    <property type="evidence" value="ECO:0007669"/>
    <property type="project" value="InterPro"/>
</dbReference>
<evidence type="ECO:0000256" key="1">
    <source>
        <dbReference type="ARBA" id="ARBA00004651"/>
    </source>
</evidence>
<reference evidence="12" key="3">
    <citation type="submission" date="2020-05" db="UniProtKB">
        <authorList>
            <consortium name="EnsemblMetazoa"/>
        </authorList>
    </citation>
    <scope>IDENTIFICATION</scope>
    <source>
        <strain evidence="12">Jacobina</strain>
    </source>
</reference>
<dbReference type="AlphaFoldDB" id="A0A240SXQ3"/>
<evidence type="ECO:0000313" key="13">
    <source>
        <dbReference type="Proteomes" id="UP000092461"/>
    </source>
</evidence>
<evidence type="ECO:0000313" key="11">
    <source>
        <dbReference type="EMBL" id="MBC1172654.1"/>
    </source>
</evidence>
<sequence length="372" mass="42911">MADKETREKFEKIVKKLKASRKFSALISSEEFFAKYKNILFLIPLLLEIISMIPSSAKMFNSKDIAIIGFSLFFVIGYVQVIGKVLSVLLNIDTIDGIFEWFRELHRVQENKLIAGVYAENLRKIANIGEFVMKLTAFAYGFTTVGFIFSNTTNQIVFEVPYIAKEFTLIHRLAGSLAYCYNVYNVFLSECTMIFIGIYFIGALNILSDVIGKLNESPNIQSAGNLLLPAILSLHVEILTKFDDFCQVFFFAFTIQLQTSVILILFNFYLLMQSIMNFFYWATLCSIFAQFALFCFFGQIIFNRSERIFTDLYQTKWYEMEISEKKALLLMMKNSQNAFGLKAAGMYDINMLMFVQVVKMSFSYCTIMYELL</sequence>
<dbReference type="Proteomes" id="UP000092461">
    <property type="component" value="Unassembled WGS sequence"/>
</dbReference>
<feature type="transmembrane region" description="Helical" evidence="10">
    <location>
        <begin position="65"/>
        <end position="83"/>
    </location>
</feature>